<proteinExistence type="predicted"/>
<dbReference type="AlphaFoldDB" id="A0A401U7F1"/>
<feature type="transmembrane region" description="Helical" evidence="1">
    <location>
        <begin position="12"/>
        <end position="28"/>
    </location>
</feature>
<dbReference type="OrthoDB" id="9763076at2"/>
<dbReference type="PANTHER" id="PTHR37947">
    <property type="entry name" value="BLL2462 PROTEIN"/>
    <property type="match status" value="1"/>
</dbReference>
<feature type="transmembrane region" description="Helical" evidence="1">
    <location>
        <begin position="40"/>
        <end position="58"/>
    </location>
</feature>
<keyword evidence="1" id="KW-1133">Transmembrane helix</keyword>
<evidence type="ECO:0000256" key="1">
    <source>
        <dbReference type="SAM" id="Phobius"/>
    </source>
</evidence>
<organism evidence="2 3">
    <name type="scientific">Chryseotalea sanaruensis</name>
    <dbReference type="NCBI Taxonomy" id="2482724"/>
    <lineage>
        <taxon>Bacteria</taxon>
        <taxon>Pseudomonadati</taxon>
        <taxon>Bacteroidota</taxon>
        <taxon>Cytophagia</taxon>
        <taxon>Cytophagales</taxon>
        <taxon>Chryseotaleaceae</taxon>
        <taxon>Chryseotalea</taxon>
    </lineage>
</organism>
<dbReference type="PANTHER" id="PTHR37947:SF1">
    <property type="entry name" value="BLL2462 PROTEIN"/>
    <property type="match status" value="1"/>
</dbReference>
<accession>A0A401U7F1</accession>
<sequence length="681" mass="77548">MSRIIFESSPLYLVLCLLLALGAAYLLYKIKYPWSKRINQVLFVTRTLLIFLLALLLLEPILKQVNNFFIKPVIVVLQDDSGSVNEVTDSIKQQAITQQLGKLQRDLQEQDYTVEFRTLQDPNGTSDFTSAIKKVSNDYEGQKVAGLVFISDGIYNAGISPLYSTFNFPVHTIGVGDTSKRIDLFIKNTVFNKIAYQGNRFPVRIELSAKGFLAKIVDVSLLNKGKLLEKKAVNITNEALTRVEFLPLAADQGLQRYEIVITPQAEEWNTTNNRTTVFVEVVSGKKKILALASAPHPDIKALRAVVEQNENYEFDLHIPGTTQNDFGKLSKEADLIMLFQVPDLKGRTRQLLQQAQATKASLFFVLGEQTNWQELNKDGIVKIEGGIRQFDDVVPAFNTDFSVFTAETNLAGVFQSFPPASVPFVKMQIPPSATPLLFQKVGSLVTDKPLLYLDQLEERKVAFMLGEGLWRWRLQEFSRNENTESFDELFGKLIQYLSTTDDRRKFRSYPIKQEFLDTESVQFETQVYNDIFEPVYGKTIEIELTSETGQRNTYRYTTNEGNTRYTIGGLSEGVYRYKASTTLKEKEEVRGEFLVSRQQIELQNLTADFDLLRKLSVQTGGLFVSAENIETLNTSLTQQKATALIQSEEKYDNLINLKWTFFLLLVLVSSEWFLRKYYGSY</sequence>
<dbReference type="EMBL" id="BHXQ01000002">
    <property type="protein sequence ID" value="GCC50810.1"/>
    <property type="molecule type" value="Genomic_DNA"/>
</dbReference>
<comment type="caution">
    <text evidence="2">The sequence shown here is derived from an EMBL/GenBank/DDBJ whole genome shotgun (WGS) entry which is preliminary data.</text>
</comment>
<gene>
    <name evidence="2" type="ORF">SanaruYs_10280</name>
</gene>
<dbReference type="SUPFAM" id="SSF52317">
    <property type="entry name" value="Class I glutamine amidotransferase-like"/>
    <property type="match status" value="1"/>
</dbReference>
<keyword evidence="1" id="KW-0812">Transmembrane</keyword>
<evidence type="ECO:0000313" key="2">
    <source>
        <dbReference type="EMBL" id="GCC50810.1"/>
    </source>
</evidence>
<dbReference type="Proteomes" id="UP000288227">
    <property type="component" value="Unassembled WGS sequence"/>
</dbReference>
<reference evidence="2 3" key="1">
    <citation type="submission" date="2018-11" db="EMBL/GenBank/DDBJ databases">
        <title>Chryseotalea sanarue gen. nov., sp., nov., a member of the family Cytophagaceae, isolated from a brackish lake in Hamamatsu Japan.</title>
        <authorList>
            <person name="Maejima Y."/>
            <person name="Iino T."/>
            <person name="Muraguchi Y."/>
            <person name="Fukuda K."/>
            <person name="Ohkuma M."/>
            <person name="Moriuchi R."/>
            <person name="Dohra H."/>
            <person name="Kimbara K."/>
            <person name="Shintani M."/>
        </authorList>
    </citation>
    <scope>NUCLEOTIDE SEQUENCE [LARGE SCALE GENOMIC DNA]</scope>
    <source>
        <strain evidence="2 3">Ys</strain>
    </source>
</reference>
<protein>
    <submittedName>
        <fullName evidence="2">VWA domain-containing protein</fullName>
    </submittedName>
</protein>
<name>A0A401U7F1_9BACT</name>
<keyword evidence="3" id="KW-1185">Reference proteome</keyword>
<keyword evidence="1" id="KW-0472">Membrane</keyword>
<dbReference type="InterPro" id="IPR029062">
    <property type="entry name" value="Class_I_gatase-like"/>
</dbReference>
<dbReference type="RefSeq" id="WP_127121477.1">
    <property type="nucleotide sequence ID" value="NZ_BHXQ01000002.1"/>
</dbReference>
<evidence type="ECO:0000313" key="3">
    <source>
        <dbReference type="Proteomes" id="UP000288227"/>
    </source>
</evidence>